<protein>
    <recommendedName>
        <fullName evidence="3">Integrase</fullName>
    </recommendedName>
</protein>
<evidence type="ECO:0000313" key="1">
    <source>
        <dbReference type="EMBL" id="MAH62340.1"/>
    </source>
</evidence>
<evidence type="ECO:0008006" key="3">
    <source>
        <dbReference type="Google" id="ProtNLM"/>
    </source>
</evidence>
<accession>A0A2D6YGQ6</accession>
<dbReference type="Proteomes" id="UP000226525">
    <property type="component" value="Unassembled WGS sequence"/>
</dbReference>
<dbReference type="EMBL" id="NZEX01000025">
    <property type="protein sequence ID" value="MAH62340.1"/>
    <property type="molecule type" value="Genomic_DNA"/>
</dbReference>
<gene>
    <name evidence="1" type="ORF">CMN54_02585</name>
</gene>
<evidence type="ECO:0000313" key="2">
    <source>
        <dbReference type="Proteomes" id="UP000226525"/>
    </source>
</evidence>
<dbReference type="AlphaFoldDB" id="A0A2D6YGQ6"/>
<proteinExistence type="predicted"/>
<name>A0A2D6YGQ6_9DELT</name>
<reference evidence="2" key="1">
    <citation type="submission" date="2017-09" db="EMBL/GenBank/DDBJ databases">
        <title>The Reconstruction of 2,631 Draft Metagenome-Assembled Genomes from the Global Oceans.</title>
        <authorList>
            <person name="Tully B.J."/>
            <person name="Graham E.D."/>
            <person name="Heidelberg J.F."/>
        </authorList>
    </citation>
    <scope>NUCLEOTIDE SEQUENCE [LARGE SCALE GENOMIC DNA]</scope>
</reference>
<comment type="caution">
    <text evidence="1">The sequence shown here is derived from an EMBL/GenBank/DDBJ whole genome shotgun (WGS) entry which is preliminary data.</text>
</comment>
<organism evidence="1 2">
    <name type="scientific">SAR324 cluster bacterium</name>
    <dbReference type="NCBI Taxonomy" id="2024889"/>
    <lineage>
        <taxon>Bacteria</taxon>
        <taxon>Deltaproteobacteria</taxon>
        <taxon>SAR324 cluster</taxon>
    </lineage>
</organism>
<sequence>MKFFADMKQAMSYYSIASAETTEKYSAARKHDFEMRLIAASRYNTLKSHLKYWVAFIDRKKKAKDLKRRDCDGYYEWRHAQAKGDVKQIFLAETVSCSH</sequence>